<dbReference type="InterPro" id="IPR051603">
    <property type="entry name" value="Zinc-ADH_QOR/CCCR"/>
</dbReference>
<proteinExistence type="predicted"/>
<comment type="caution">
    <text evidence="3">The sequence shown here is derived from an EMBL/GenBank/DDBJ whole genome shotgun (WGS) entry which is preliminary data.</text>
</comment>
<evidence type="ECO:0000256" key="1">
    <source>
        <dbReference type="ARBA" id="ARBA00022857"/>
    </source>
</evidence>
<dbReference type="GO" id="GO:0016491">
    <property type="term" value="F:oxidoreductase activity"/>
    <property type="evidence" value="ECO:0007669"/>
    <property type="project" value="InterPro"/>
</dbReference>
<dbReference type="AlphaFoldDB" id="A0A2T3MWG4"/>
<evidence type="ECO:0000313" key="4">
    <source>
        <dbReference type="Proteomes" id="UP000241346"/>
    </source>
</evidence>
<dbReference type="RefSeq" id="WP_107301417.1">
    <property type="nucleotide sequence ID" value="NZ_PYMB01000041.1"/>
</dbReference>
<name>A0A2T3MWG4_9GAMM</name>
<feature type="domain" description="Enoyl reductase (ER)" evidence="2">
    <location>
        <begin position="10"/>
        <end position="323"/>
    </location>
</feature>
<dbReference type="Gene3D" id="3.40.50.720">
    <property type="entry name" value="NAD(P)-binding Rossmann-like Domain"/>
    <property type="match status" value="1"/>
</dbReference>
<dbReference type="PANTHER" id="PTHR44154:SF1">
    <property type="entry name" value="QUINONE OXIDOREDUCTASE"/>
    <property type="match status" value="1"/>
</dbReference>
<dbReference type="Gene3D" id="3.90.180.10">
    <property type="entry name" value="Medium-chain alcohol dehydrogenases, catalytic domain"/>
    <property type="match status" value="1"/>
</dbReference>
<protein>
    <submittedName>
        <fullName evidence="3">Quinone oxidoreductase</fullName>
    </submittedName>
</protein>
<dbReference type="InterPro" id="IPR036291">
    <property type="entry name" value="NAD(P)-bd_dom_sf"/>
</dbReference>
<dbReference type="SUPFAM" id="SSF50129">
    <property type="entry name" value="GroES-like"/>
    <property type="match status" value="1"/>
</dbReference>
<dbReference type="Pfam" id="PF13602">
    <property type="entry name" value="ADH_zinc_N_2"/>
    <property type="match status" value="1"/>
</dbReference>
<dbReference type="InterPro" id="IPR011032">
    <property type="entry name" value="GroES-like_sf"/>
</dbReference>
<dbReference type="Proteomes" id="UP000241346">
    <property type="component" value="Unassembled WGS sequence"/>
</dbReference>
<dbReference type="InterPro" id="IPR013154">
    <property type="entry name" value="ADH-like_N"/>
</dbReference>
<dbReference type="OrthoDB" id="9785812at2"/>
<evidence type="ECO:0000259" key="2">
    <source>
        <dbReference type="SMART" id="SM00829"/>
    </source>
</evidence>
<dbReference type="EMBL" id="PYMB01000041">
    <property type="protein sequence ID" value="PSW04280.1"/>
    <property type="molecule type" value="Genomic_DNA"/>
</dbReference>
<reference evidence="3 4" key="1">
    <citation type="submission" date="2018-03" db="EMBL/GenBank/DDBJ databases">
        <title>Whole genome sequencing of Histamine producing bacteria.</title>
        <authorList>
            <person name="Butler K."/>
        </authorList>
    </citation>
    <scope>NUCLEOTIDE SEQUENCE [LARGE SCALE GENOMIC DNA]</scope>
    <source>
        <strain evidence="3 4">DSM 19138</strain>
    </source>
</reference>
<sequence length="326" mass="34754">MKAMIIDSLGDANVFQQVERDKPKAKAGHLVVEVKATSVNPLDTMLRSAETPWSANLPEILHGDVAGIIVEVGEGIDHFKVGDEVYGCAGGIVGIDGALAEYMLVDADLMALKPKSLSMREAAALPLVSITAWEALVSKMHIKPSDNVLIHGATGGVGHIAIQLAKVLGATVATTSLEKNLATAQTLGADHIINAEQQSVEDYTNQLTDGLGFDAIFDTIAGEHIQNSFKAARYNGKVATILPISDPLQVALKGLSFHSVLMPIPLVYGINRKAHGEILTHIAKLVDEGQIKPLIDESQYSIWEVAKGHQRLESKQAVGKVVLTAK</sequence>
<keyword evidence="1" id="KW-0521">NADP</keyword>
<dbReference type="SUPFAM" id="SSF51735">
    <property type="entry name" value="NAD(P)-binding Rossmann-fold domains"/>
    <property type="match status" value="1"/>
</dbReference>
<dbReference type="CDD" id="cd08272">
    <property type="entry name" value="MDR6"/>
    <property type="match status" value="1"/>
</dbReference>
<evidence type="ECO:0000313" key="3">
    <source>
        <dbReference type="EMBL" id="PSW04280.1"/>
    </source>
</evidence>
<gene>
    <name evidence="3" type="ORF">C9J01_28365</name>
</gene>
<organism evidence="3 4">
    <name type="scientific">Photobacterium rosenbergii</name>
    <dbReference type="NCBI Taxonomy" id="294936"/>
    <lineage>
        <taxon>Bacteria</taxon>
        <taxon>Pseudomonadati</taxon>
        <taxon>Pseudomonadota</taxon>
        <taxon>Gammaproteobacteria</taxon>
        <taxon>Vibrionales</taxon>
        <taxon>Vibrionaceae</taxon>
        <taxon>Photobacterium</taxon>
    </lineage>
</organism>
<accession>A0A2T3MWG4</accession>
<dbReference type="Pfam" id="PF08240">
    <property type="entry name" value="ADH_N"/>
    <property type="match status" value="1"/>
</dbReference>
<dbReference type="SMART" id="SM00829">
    <property type="entry name" value="PKS_ER"/>
    <property type="match status" value="1"/>
</dbReference>
<dbReference type="InterPro" id="IPR020843">
    <property type="entry name" value="ER"/>
</dbReference>
<dbReference type="PANTHER" id="PTHR44154">
    <property type="entry name" value="QUINONE OXIDOREDUCTASE"/>
    <property type="match status" value="1"/>
</dbReference>